<dbReference type="EMBL" id="NVDQ01000085">
    <property type="protein sequence ID" value="PFU99719.1"/>
    <property type="molecule type" value="Genomic_DNA"/>
</dbReference>
<dbReference type="CDD" id="cd23445">
    <property type="entry name" value="beta-trefoil_Ricin_HA17-like"/>
    <property type="match status" value="2"/>
</dbReference>
<gene>
    <name evidence="2" type="ORF">COK98_32090</name>
</gene>
<protein>
    <recommendedName>
        <fullName evidence="1">Ricin B lectin domain-containing protein</fullName>
    </recommendedName>
</protein>
<dbReference type="Proteomes" id="UP000226257">
    <property type="component" value="Unassembled WGS sequence"/>
</dbReference>
<dbReference type="SUPFAM" id="SSF50370">
    <property type="entry name" value="Ricin B-like lectins"/>
    <property type="match status" value="2"/>
</dbReference>
<evidence type="ECO:0000313" key="3">
    <source>
        <dbReference type="Proteomes" id="UP000226257"/>
    </source>
</evidence>
<sequence>MDSKNVFITKSENRKEYYWILEDIGNDYYIIKNFKNPNLVLDVKDGKTNNDTPIQVHERNETNAQKFKLKPVIIQGVYKIKTALNNTSGVDVSSAGDKNVHLYRDNGITRSHWEFRYNKNKDAYQIINLWFENEVMAWNDYKGSKNVFVTKNQYKDEHYWRLEDIGDGYYIIINYKDSNLVLDVDGGNTNNFTNIQVHKKNETNAQKFKLVRVM</sequence>
<organism evidence="2 3">
    <name type="scientific">Bacillus cereus</name>
    <dbReference type="NCBI Taxonomy" id="1396"/>
    <lineage>
        <taxon>Bacteria</taxon>
        <taxon>Bacillati</taxon>
        <taxon>Bacillota</taxon>
        <taxon>Bacilli</taxon>
        <taxon>Bacillales</taxon>
        <taxon>Bacillaceae</taxon>
        <taxon>Bacillus</taxon>
        <taxon>Bacillus cereus group</taxon>
    </lineage>
</organism>
<dbReference type="AlphaFoldDB" id="A0A9X7G4G3"/>
<dbReference type="Pfam" id="PF14200">
    <property type="entry name" value="RicinB_lectin_2"/>
    <property type="match status" value="1"/>
</dbReference>
<feature type="domain" description="Ricin B lectin" evidence="1">
    <location>
        <begin position="76"/>
        <end position="211"/>
    </location>
</feature>
<evidence type="ECO:0000313" key="2">
    <source>
        <dbReference type="EMBL" id="PFU99719.1"/>
    </source>
</evidence>
<name>A0A9X7G4G3_BACCE</name>
<dbReference type="PROSITE" id="PS50231">
    <property type="entry name" value="RICIN_B_LECTIN"/>
    <property type="match status" value="2"/>
</dbReference>
<dbReference type="InterPro" id="IPR035992">
    <property type="entry name" value="Ricin_B-like_lectins"/>
</dbReference>
<proteinExistence type="predicted"/>
<dbReference type="SMART" id="SM00458">
    <property type="entry name" value="RICIN"/>
    <property type="match status" value="1"/>
</dbReference>
<reference evidence="2 3" key="1">
    <citation type="submission" date="2017-09" db="EMBL/GenBank/DDBJ databases">
        <title>Large-scale bioinformatics analysis of Bacillus genomes uncovers conserved roles of natural products in bacterial physiology.</title>
        <authorList>
            <consortium name="Agbiome Team Llc"/>
            <person name="Bleich R.M."/>
            <person name="Grubbs K.J."/>
            <person name="Santa Maria K.C."/>
            <person name="Allen S.E."/>
            <person name="Farag S."/>
            <person name="Shank E.A."/>
            <person name="Bowers A."/>
        </authorList>
    </citation>
    <scope>NUCLEOTIDE SEQUENCE [LARGE SCALE GENOMIC DNA]</scope>
    <source>
        <strain evidence="2 3">AFS060282</strain>
    </source>
</reference>
<accession>A0A9X7G4G3</accession>
<evidence type="ECO:0000259" key="1">
    <source>
        <dbReference type="SMART" id="SM00458"/>
    </source>
</evidence>
<dbReference type="Gene3D" id="2.80.10.50">
    <property type="match status" value="2"/>
</dbReference>
<comment type="caution">
    <text evidence="2">The sequence shown here is derived from an EMBL/GenBank/DDBJ whole genome shotgun (WGS) entry which is preliminary data.</text>
</comment>
<dbReference type="InterPro" id="IPR000772">
    <property type="entry name" value="Ricin_B_lectin"/>
</dbReference>